<dbReference type="Proteomes" id="UP000565576">
    <property type="component" value="Unassembled WGS sequence"/>
</dbReference>
<sequence length="74" mass="8395">MLVFIISGAIVCSFFVEYLVQLFAEKYEIEWVSPTEAAKNIDSAQKIIIAMRKAHRESERQMNKAFKVASGAHC</sequence>
<proteinExistence type="predicted"/>
<reference evidence="1 2" key="1">
    <citation type="submission" date="2020-08" db="EMBL/GenBank/DDBJ databases">
        <title>Genomic Encyclopedia of Type Strains, Phase IV (KMG-V): Genome sequencing to study the core and pangenomes of soil and plant-associated prokaryotes.</title>
        <authorList>
            <person name="Whitman W."/>
        </authorList>
    </citation>
    <scope>NUCLEOTIDE SEQUENCE [LARGE SCALE GENOMIC DNA]</scope>
    <source>
        <strain evidence="1 2">SEMIA 4060</strain>
    </source>
</reference>
<evidence type="ECO:0000313" key="2">
    <source>
        <dbReference type="Proteomes" id="UP000565576"/>
    </source>
</evidence>
<name>A0A7X0IUH9_9HYPH</name>
<evidence type="ECO:0000313" key="1">
    <source>
        <dbReference type="EMBL" id="MBB6487443.1"/>
    </source>
</evidence>
<dbReference type="AlphaFoldDB" id="A0A7X0IUH9"/>
<comment type="caution">
    <text evidence="1">The sequence shown here is derived from an EMBL/GenBank/DDBJ whole genome shotgun (WGS) entry which is preliminary data.</text>
</comment>
<dbReference type="EMBL" id="JACHBG010000014">
    <property type="protein sequence ID" value="MBB6487443.1"/>
    <property type="molecule type" value="Genomic_DNA"/>
</dbReference>
<accession>A0A7X0IUH9</accession>
<organism evidence="1 2">
    <name type="scientific">Rhizobium lusitanum</name>
    <dbReference type="NCBI Taxonomy" id="293958"/>
    <lineage>
        <taxon>Bacteria</taxon>
        <taxon>Pseudomonadati</taxon>
        <taxon>Pseudomonadota</taxon>
        <taxon>Alphaproteobacteria</taxon>
        <taxon>Hyphomicrobiales</taxon>
        <taxon>Rhizobiaceae</taxon>
        <taxon>Rhizobium/Agrobacterium group</taxon>
        <taxon>Rhizobium</taxon>
    </lineage>
</organism>
<dbReference type="RefSeq" id="WP_184708344.1">
    <property type="nucleotide sequence ID" value="NZ_JACHBG010000014.1"/>
</dbReference>
<gene>
    <name evidence="1" type="ORF">GGD46_004746</name>
</gene>
<protein>
    <submittedName>
        <fullName evidence="1">Preprotein translocase subunit SecY</fullName>
    </submittedName>
</protein>